<accession>A0ABP6WUW0</accession>
<feature type="region of interest" description="Disordered" evidence="1">
    <location>
        <begin position="259"/>
        <end position="300"/>
    </location>
</feature>
<reference evidence="3" key="1">
    <citation type="journal article" date="2019" name="Int. J. Syst. Evol. Microbiol.">
        <title>The Global Catalogue of Microorganisms (GCM) 10K type strain sequencing project: providing services to taxonomists for standard genome sequencing and annotation.</title>
        <authorList>
            <consortium name="The Broad Institute Genomics Platform"/>
            <consortium name="The Broad Institute Genome Sequencing Center for Infectious Disease"/>
            <person name="Wu L."/>
            <person name="Ma J."/>
        </authorList>
    </citation>
    <scope>NUCLEOTIDE SEQUENCE [LARGE SCALE GENOMIC DNA]</scope>
    <source>
        <strain evidence="3">JCM 16898</strain>
    </source>
</reference>
<keyword evidence="3" id="KW-1185">Reference proteome</keyword>
<evidence type="ECO:0000313" key="2">
    <source>
        <dbReference type="EMBL" id="GAA3556312.1"/>
    </source>
</evidence>
<sequence>MLVLSSPVEVGDRRAALRKLKDLLAQNQPLERNRETIVDVVRLVGGVTSGNRLPGWNEATDLLLRGLSWYDRRRLIGKVKAMPTGSGNHQDFLIEIAKQAHGDEEDRAAVDAIICDSFLADLRLAYSGLSGTRRTMNCLVLLDNAHAPGGRAFLRALTESRRRSPNEADPLVVVATSRTWNPDWNESWSLQTAHHGGDLEHRRNPAHRTHGLAWPHPRLSSAGGNRLGGRAGPAGNPLEPVVPARTRHAVQRRCRRCRRNARGPPDVPAAAVPVPAHRRTSRRGAGNPLRDHRPVPASRPEHVAGNLVHQGVLAGRQ</sequence>
<feature type="compositionally biased region" description="Basic and acidic residues" evidence="1">
    <location>
        <begin position="289"/>
        <end position="300"/>
    </location>
</feature>
<dbReference type="EMBL" id="BAAAZN010000009">
    <property type="protein sequence ID" value="GAA3556312.1"/>
    <property type="molecule type" value="Genomic_DNA"/>
</dbReference>
<protein>
    <submittedName>
        <fullName evidence="2">Uncharacterized protein</fullName>
    </submittedName>
</protein>
<organism evidence="2 3">
    <name type="scientific">Amycolatopsis ultiminotia</name>
    <dbReference type="NCBI Taxonomy" id="543629"/>
    <lineage>
        <taxon>Bacteria</taxon>
        <taxon>Bacillati</taxon>
        <taxon>Actinomycetota</taxon>
        <taxon>Actinomycetes</taxon>
        <taxon>Pseudonocardiales</taxon>
        <taxon>Pseudonocardiaceae</taxon>
        <taxon>Amycolatopsis</taxon>
    </lineage>
</organism>
<dbReference type="Proteomes" id="UP001500689">
    <property type="component" value="Unassembled WGS sequence"/>
</dbReference>
<evidence type="ECO:0000256" key="1">
    <source>
        <dbReference type="SAM" id="MobiDB-lite"/>
    </source>
</evidence>
<evidence type="ECO:0000313" key="3">
    <source>
        <dbReference type="Proteomes" id="UP001500689"/>
    </source>
</evidence>
<feature type="region of interest" description="Disordered" evidence="1">
    <location>
        <begin position="195"/>
        <end position="241"/>
    </location>
</feature>
<gene>
    <name evidence="2" type="ORF">GCM10022222_44890</name>
</gene>
<proteinExistence type="predicted"/>
<comment type="caution">
    <text evidence="2">The sequence shown here is derived from an EMBL/GenBank/DDBJ whole genome shotgun (WGS) entry which is preliminary data.</text>
</comment>
<name>A0ABP6WUW0_9PSEU</name>
<feature type="compositionally biased region" description="Low complexity" evidence="1">
    <location>
        <begin position="262"/>
        <end position="275"/>
    </location>
</feature>